<feature type="region of interest" description="Disordered" evidence="1">
    <location>
        <begin position="1"/>
        <end position="76"/>
    </location>
</feature>
<feature type="compositionally biased region" description="Polar residues" evidence="1">
    <location>
        <begin position="34"/>
        <end position="46"/>
    </location>
</feature>
<name>A0A1H7JKS5_9NOCA</name>
<dbReference type="EMBL" id="FOAW01000003">
    <property type="protein sequence ID" value="SEK75172.1"/>
    <property type="molecule type" value="Genomic_DNA"/>
</dbReference>
<dbReference type="AlphaFoldDB" id="A0A1H7JKS5"/>
<proteinExistence type="predicted"/>
<evidence type="ECO:0000313" key="2">
    <source>
        <dbReference type="EMBL" id="SEK75172.1"/>
    </source>
</evidence>
<dbReference type="Proteomes" id="UP000198677">
    <property type="component" value="Unassembled WGS sequence"/>
</dbReference>
<feature type="compositionally biased region" description="Basic and acidic residues" evidence="1">
    <location>
        <begin position="196"/>
        <end position="206"/>
    </location>
</feature>
<reference evidence="3" key="1">
    <citation type="submission" date="2016-10" db="EMBL/GenBank/DDBJ databases">
        <authorList>
            <person name="Varghese N."/>
            <person name="Submissions S."/>
        </authorList>
    </citation>
    <scope>NUCLEOTIDE SEQUENCE [LARGE SCALE GENOMIC DNA]</scope>
    <source>
        <strain evidence="3">DSM 44675</strain>
    </source>
</reference>
<organism evidence="2 3">
    <name type="scientific">Rhodococcus maanshanensis</name>
    <dbReference type="NCBI Taxonomy" id="183556"/>
    <lineage>
        <taxon>Bacteria</taxon>
        <taxon>Bacillati</taxon>
        <taxon>Actinomycetota</taxon>
        <taxon>Actinomycetes</taxon>
        <taxon>Mycobacteriales</taxon>
        <taxon>Nocardiaceae</taxon>
        <taxon>Rhodococcus</taxon>
    </lineage>
</organism>
<evidence type="ECO:0000313" key="3">
    <source>
        <dbReference type="Proteomes" id="UP000198677"/>
    </source>
</evidence>
<feature type="compositionally biased region" description="Basic and acidic residues" evidence="1">
    <location>
        <begin position="50"/>
        <end position="74"/>
    </location>
</feature>
<accession>A0A1H7JKS5</accession>
<gene>
    <name evidence="2" type="ORF">SAMN05444583_103216</name>
</gene>
<keyword evidence="3" id="KW-1185">Reference proteome</keyword>
<feature type="region of interest" description="Disordered" evidence="1">
    <location>
        <begin position="184"/>
        <end position="206"/>
    </location>
</feature>
<protein>
    <submittedName>
        <fullName evidence="2">Uncharacterized protein</fullName>
    </submittedName>
</protein>
<evidence type="ECO:0000256" key="1">
    <source>
        <dbReference type="SAM" id="MobiDB-lite"/>
    </source>
</evidence>
<sequence length="206" mass="22880">MMSIGIGHQPARTAGLLSGGTDRRDGTAFGRAAQANSFPPVTNLSPATEHGIRHTERMGVDREKPAPEHRRPDGVTDAEVAAAGRVSEALETVERARGHLYGFHQLIGHAHLQLAEAVDMLRAAGHGERADKLMEELVGRNVLAGRWTFQVVEEFDDGYWSEFRDQERAVREELLGGRRHLYEAEMKQHRRTPGRAGHEARPAEQE</sequence>